<name>A0ACB0EHB8_RANTA</name>
<accession>A0ACB0EHB8</accession>
<protein>
    <submittedName>
        <fullName evidence="1">Uncharacterized protein</fullName>
    </submittedName>
</protein>
<dbReference type="EMBL" id="OX596104">
    <property type="protein sequence ID" value="CAI9699859.1"/>
    <property type="molecule type" value="Genomic_DNA"/>
</dbReference>
<proteinExistence type="predicted"/>
<dbReference type="Proteomes" id="UP001162501">
    <property type="component" value="Chromosome 20"/>
</dbReference>
<reference evidence="1" key="1">
    <citation type="submission" date="2023-05" db="EMBL/GenBank/DDBJ databases">
        <authorList>
            <consortium name="ELIXIR-Norway"/>
        </authorList>
    </citation>
    <scope>NUCLEOTIDE SEQUENCE</scope>
</reference>
<sequence length="283" mass="30364">MGCTPAPPKSDTGAARRRNAVRGVVADRPPSLPRARPPALSRWGSSSGRRRRRRCQSPDETSPRQRRLRRVTDEGRGRAPRVTRRAANGKAAAGAARAGAGRGGGRGVVDVGRAVGVRAPECVRAGGARACRWPRGPAWRNVRARQGARGRARVPSLGFGPRAAAPQGCRRAPGPEAARGSSWAQFARAGGAFNRRDARNASRLAVSPELAGPLLARVSPRPYAPLPRGALYLPHKFPASSRYTVPKPLPKPLTQERTVQKRCGTTKCPPRPDTQLLFEPPRV</sequence>
<organism evidence="1 2">
    <name type="scientific">Rangifer tarandus platyrhynchus</name>
    <name type="common">Svalbard reindeer</name>
    <dbReference type="NCBI Taxonomy" id="3082113"/>
    <lineage>
        <taxon>Eukaryota</taxon>
        <taxon>Metazoa</taxon>
        <taxon>Chordata</taxon>
        <taxon>Craniata</taxon>
        <taxon>Vertebrata</taxon>
        <taxon>Euteleostomi</taxon>
        <taxon>Mammalia</taxon>
        <taxon>Eutheria</taxon>
        <taxon>Laurasiatheria</taxon>
        <taxon>Artiodactyla</taxon>
        <taxon>Ruminantia</taxon>
        <taxon>Pecora</taxon>
        <taxon>Cervidae</taxon>
        <taxon>Odocoileinae</taxon>
        <taxon>Rangifer</taxon>
    </lineage>
</organism>
<gene>
    <name evidence="1" type="ORF">MRATA1EN3_LOCUS11072</name>
</gene>
<evidence type="ECO:0000313" key="1">
    <source>
        <dbReference type="EMBL" id="CAI9699859.1"/>
    </source>
</evidence>
<evidence type="ECO:0000313" key="2">
    <source>
        <dbReference type="Proteomes" id="UP001162501"/>
    </source>
</evidence>